<evidence type="ECO:0000256" key="2">
    <source>
        <dbReference type="SAM" id="SignalP"/>
    </source>
</evidence>
<feature type="compositionally biased region" description="Acidic residues" evidence="1">
    <location>
        <begin position="204"/>
        <end position="214"/>
    </location>
</feature>
<feature type="region of interest" description="Disordered" evidence="1">
    <location>
        <begin position="119"/>
        <end position="333"/>
    </location>
</feature>
<dbReference type="Gene3D" id="3.20.20.80">
    <property type="entry name" value="Glycosidases"/>
    <property type="match status" value="1"/>
</dbReference>
<feature type="compositionally biased region" description="Acidic residues" evidence="1">
    <location>
        <begin position="271"/>
        <end position="286"/>
    </location>
</feature>
<dbReference type="GO" id="GO:0008061">
    <property type="term" value="F:chitin binding"/>
    <property type="evidence" value="ECO:0007669"/>
    <property type="project" value="InterPro"/>
</dbReference>
<dbReference type="InterPro" id="IPR052976">
    <property type="entry name" value="Scoloptoxin-like"/>
</dbReference>
<feature type="chain" id="PRO_5043825682" evidence="2">
    <location>
        <begin position="25"/>
        <end position="609"/>
    </location>
</feature>
<dbReference type="VEuPathDB" id="VectorBase:AATE004243"/>
<accession>A0A182IRR9</accession>
<name>A0A182IRR9_ANOAO</name>
<dbReference type="PANTHER" id="PTHR22933">
    <property type="entry name" value="FI18007P1-RELATED"/>
    <property type="match status" value="1"/>
</dbReference>
<reference evidence="3" key="1">
    <citation type="submission" date="2022-08" db="UniProtKB">
        <authorList>
            <consortium name="EnsemblMetazoa"/>
        </authorList>
    </citation>
    <scope>IDENTIFICATION</scope>
    <source>
        <strain evidence="3">EBRO</strain>
    </source>
</reference>
<dbReference type="PROSITE" id="PS50940">
    <property type="entry name" value="CHIT_BIND_II"/>
    <property type="match status" value="1"/>
</dbReference>
<keyword evidence="2" id="KW-0732">Signal</keyword>
<dbReference type="STRING" id="41427.A0A182IRR9"/>
<dbReference type="SUPFAM" id="SSF57625">
    <property type="entry name" value="Invertebrate chitin-binding proteins"/>
    <property type="match status" value="1"/>
</dbReference>
<organism evidence="3">
    <name type="scientific">Anopheles atroparvus</name>
    <name type="common">European mosquito</name>
    <dbReference type="NCBI Taxonomy" id="41427"/>
    <lineage>
        <taxon>Eukaryota</taxon>
        <taxon>Metazoa</taxon>
        <taxon>Ecdysozoa</taxon>
        <taxon>Arthropoda</taxon>
        <taxon>Hexapoda</taxon>
        <taxon>Insecta</taxon>
        <taxon>Pterygota</taxon>
        <taxon>Neoptera</taxon>
        <taxon>Endopterygota</taxon>
        <taxon>Diptera</taxon>
        <taxon>Nematocera</taxon>
        <taxon>Culicoidea</taxon>
        <taxon>Culicidae</taxon>
        <taxon>Anophelinae</taxon>
        <taxon>Anopheles</taxon>
    </lineage>
</organism>
<dbReference type="EnsemblMetazoa" id="AATE004243-RA">
    <property type="protein sequence ID" value="AATE004243-PA.1"/>
    <property type="gene ID" value="AATE004243"/>
</dbReference>
<dbReference type="Pfam" id="PF01607">
    <property type="entry name" value="CBM_14"/>
    <property type="match status" value="1"/>
</dbReference>
<feature type="compositionally biased region" description="Low complexity" evidence="1">
    <location>
        <begin position="293"/>
        <end position="306"/>
    </location>
</feature>
<feature type="compositionally biased region" description="Basic and acidic residues" evidence="1">
    <location>
        <begin position="502"/>
        <end position="516"/>
    </location>
</feature>
<evidence type="ECO:0000313" key="3">
    <source>
        <dbReference type="EnsemblMetazoa" id="AATE004243-PA.1"/>
    </source>
</evidence>
<dbReference type="AlphaFoldDB" id="A0A182IRR9"/>
<sequence length="609" mass="66144">MLPPATIRKVPLALLLVLVASIDARILPSRSKQVKVYSYVLPAGAEEIRDDINHSFACANRSDGFYVDIDNDCQIFHRCQDRTRFSFICAERTVFSQMYQTCVHDGQLGYPCEDSVQYYPEGEGYEPSEAGSEPAEEASQPEAEQEAAPVEELAAQPQPPSKSSEMVMAPADATSEAEATNEVEPSRDTTQLSAEQTVIKAEETKDDPEQEQQDEDSHHQVNADLFDSVEDESDIPSENSAQEVLDEAEPAVTPSAVPTEVVSADGTSQEDTQEVEVLDEQEDQQPQEEKVQDIASDDAPASESSDPTQDGEVVNADLPVQVESEAQESVPATPLDLFTHSVHGEEAQYVGDSLLNAVQTVEELEPIVHDLIVEHADPNELLAQVAEMAQDPAPPAKVDAMEEDVNEVLPELDTAPADMEAAPLAQITADAESSEGEASVVVDSQPESAVESDQQVNELSPEVDTGVVADTADDSSETIVSSVLDATDSDEPEQLASEPETADVKPDSIGEAKEEEANSFFTSENRPTADEQQQKQQQVDTDSVANEPSRPLEIPAFVEEMAPLRPSDSADLPELIVSTEFHLDTATQGPAIRRRKTFLFRADAIRSRQ</sequence>
<feature type="signal peptide" evidence="2">
    <location>
        <begin position="1"/>
        <end position="24"/>
    </location>
</feature>
<dbReference type="PANTHER" id="PTHR22933:SF43">
    <property type="entry name" value="LP10131P"/>
    <property type="match status" value="1"/>
</dbReference>
<feature type="compositionally biased region" description="Low complexity" evidence="1">
    <location>
        <begin position="119"/>
        <end position="156"/>
    </location>
</feature>
<evidence type="ECO:0000256" key="1">
    <source>
        <dbReference type="SAM" id="MobiDB-lite"/>
    </source>
</evidence>
<dbReference type="GO" id="GO:0005576">
    <property type="term" value="C:extracellular region"/>
    <property type="evidence" value="ECO:0007669"/>
    <property type="project" value="InterPro"/>
</dbReference>
<dbReference type="InterPro" id="IPR036508">
    <property type="entry name" value="Chitin-bd_dom_sf"/>
</dbReference>
<feature type="region of interest" description="Disordered" evidence="1">
    <location>
        <begin position="429"/>
        <end position="552"/>
    </location>
</feature>
<dbReference type="InterPro" id="IPR002557">
    <property type="entry name" value="Chitin-bd_dom"/>
</dbReference>
<proteinExistence type="predicted"/>
<feature type="compositionally biased region" description="Polar residues" evidence="1">
    <location>
        <begin position="445"/>
        <end position="458"/>
    </location>
</feature>
<protein>
    <submittedName>
        <fullName evidence="3">Uncharacterized protein</fullName>
    </submittedName>
</protein>